<gene>
    <name evidence="2" type="ORF">NCTC13294_01508</name>
</gene>
<dbReference type="Proteomes" id="UP000254572">
    <property type="component" value="Unassembled WGS sequence"/>
</dbReference>
<evidence type="ECO:0000256" key="1">
    <source>
        <dbReference type="SAM" id="MobiDB-lite"/>
    </source>
</evidence>
<dbReference type="RefSeq" id="WP_147293486.1">
    <property type="nucleotide sequence ID" value="NZ_JBHLZC010000004.1"/>
</dbReference>
<reference evidence="2 3" key="1">
    <citation type="submission" date="2018-06" db="EMBL/GenBank/DDBJ databases">
        <authorList>
            <consortium name="Pathogen Informatics"/>
            <person name="Doyle S."/>
        </authorList>
    </citation>
    <scope>NUCLEOTIDE SEQUENCE [LARGE SCALE GENOMIC DNA]</scope>
    <source>
        <strain evidence="2 3">NCTC13294</strain>
    </source>
</reference>
<dbReference type="EMBL" id="UFUW01000001">
    <property type="protein sequence ID" value="SUX23386.1"/>
    <property type="molecule type" value="Genomic_DNA"/>
</dbReference>
<sequence length="110" mass="12406">MPAITEKVVQEKDISLWQVLVALITDPGSRAVFREGWKRGTTMWEVEQQAKAAETGKLRLQKAVETRDKGDDSDGRIRCIVPNAMLEDTCDDNPYTNPEIELNPYGLTEL</sequence>
<feature type="region of interest" description="Disordered" evidence="1">
    <location>
        <begin position="90"/>
        <end position="110"/>
    </location>
</feature>
<proteinExistence type="predicted"/>
<organism evidence="2 3">
    <name type="scientific">Cardiobacterium valvarum</name>
    <dbReference type="NCBI Taxonomy" id="194702"/>
    <lineage>
        <taxon>Bacteria</taxon>
        <taxon>Pseudomonadati</taxon>
        <taxon>Pseudomonadota</taxon>
        <taxon>Gammaproteobacteria</taxon>
        <taxon>Cardiobacteriales</taxon>
        <taxon>Cardiobacteriaceae</taxon>
        <taxon>Cardiobacterium</taxon>
    </lineage>
</organism>
<evidence type="ECO:0000313" key="3">
    <source>
        <dbReference type="Proteomes" id="UP000254572"/>
    </source>
</evidence>
<accession>A0A381E952</accession>
<dbReference type="AlphaFoldDB" id="A0A381E952"/>
<protein>
    <submittedName>
        <fullName evidence="2">Uncharacterized protein</fullName>
    </submittedName>
</protein>
<name>A0A381E952_9GAMM</name>
<evidence type="ECO:0000313" key="2">
    <source>
        <dbReference type="EMBL" id="SUX23386.1"/>
    </source>
</evidence>
<keyword evidence="3" id="KW-1185">Reference proteome</keyword>